<dbReference type="InterPro" id="IPR011989">
    <property type="entry name" value="ARM-like"/>
</dbReference>
<reference evidence="2" key="1">
    <citation type="journal article" date="2019" name="Int. J. Syst. Evol. Microbiol.">
        <title>The Global Catalogue of Microorganisms (GCM) 10K type strain sequencing project: providing services to taxonomists for standard genome sequencing and annotation.</title>
        <authorList>
            <consortium name="The Broad Institute Genomics Platform"/>
            <consortium name="The Broad Institute Genome Sequencing Center for Infectious Disease"/>
            <person name="Wu L."/>
            <person name="Ma J."/>
        </authorList>
    </citation>
    <scope>NUCLEOTIDE SEQUENCE [LARGE SCALE GENOMIC DNA]</scope>
    <source>
        <strain evidence="2">JCM 31406</strain>
    </source>
</reference>
<dbReference type="Gene3D" id="1.25.10.10">
    <property type="entry name" value="Leucine-rich Repeat Variant"/>
    <property type="match status" value="1"/>
</dbReference>
<dbReference type="Proteomes" id="UP000620633">
    <property type="component" value="Unassembled WGS sequence"/>
</dbReference>
<dbReference type="InterPro" id="IPR016024">
    <property type="entry name" value="ARM-type_fold"/>
</dbReference>
<evidence type="ECO:0000313" key="2">
    <source>
        <dbReference type="Proteomes" id="UP000620633"/>
    </source>
</evidence>
<dbReference type="EMBL" id="BMQO01000015">
    <property type="protein sequence ID" value="GGS34544.1"/>
    <property type="molecule type" value="Genomic_DNA"/>
</dbReference>
<accession>A0ABQ2SQF6</accession>
<proteinExistence type="predicted"/>
<name>A0ABQ2SQF6_9DEIO</name>
<dbReference type="SUPFAM" id="SSF48371">
    <property type="entry name" value="ARM repeat"/>
    <property type="match status" value="1"/>
</dbReference>
<keyword evidence="2" id="KW-1185">Reference proteome</keyword>
<protein>
    <recommendedName>
        <fullName evidence="3">HEAT repeat domain-containing protein</fullName>
    </recommendedName>
</protein>
<evidence type="ECO:0008006" key="3">
    <source>
        <dbReference type="Google" id="ProtNLM"/>
    </source>
</evidence>
<evidence type="ECO:0000313" key="1">
    <source>
        <dbReference type="EMBL" id="GGS34544.1"/>
    </source>
</evidence>
<gene>
    <name evidence="1" type="ORF">GCM10008961_27870</name>
</gene>
<sequence>MSYMAPNVDESIWLIPTAGARRGSSWSTQKNRTSKLDHVLIVRHYLDNSGNRPAKQRINPEDLRENIEIAKWVESSKWGTLCEDMFDYLAETDEHFLCKLILSYSNMDEVDLAHAAYALANSSNSEKIIHTLLSLLNHEQPIVREGAIHGLANKQLSKFARYRLSHALTEEDNPILVEEIQSLLDQ</sequence>
<comment type="caution">
    <text evidence="1">The sequence shown here is derived from an EMBL/GenBank/DDBJ whole genome shotgun (WGS) entry which is preliminary data.</text>
</comment>
<organism evidence="1 2">
    <name type="scientific">Deinococcus knuensis</name>
    <dbReference type="NCBI Taxonomy" id="1837380"/>
    <lineage>
        <taxon>Bacteria</taxon>
        <taxon>Thermotogati</taxon>
        <taxon>Deinococcota</taxon>
        <taxon>Deinococci</taxon>
        <taxon>Deinococcales</taxon>
        <taxon>Deinococcaceae</taxon>
        <taxon>Deinococcus</taxon>
    </lineage>
</organism>